<feature type="signal peptide" evidence="1">
    <location>
        <begin position="1"/>
        <end position="28"/>
    </location>
</feature>
<organism evidence="3 4">
    <name type="scientific">Pseudomonas veronii 1YdBTEX2</name>
    <dbReference type="NCBI Taxonomy" id="1295141"/>
    <lineage>
        <taxon>Bacteria</taxon>
        <taxon>Pseudomonadati</taxon>
        <taxon>Pseudomonadota</taxon>
        <taxon>Gammaproteobacteria</taxon>
        <taxon>Pseudomonadales</taxon>
        <taxon>Pseudomonadaceae</taxon>
        <taxon>Pseudomonas</taxon>
    </lineage>
</organism>
<dbReference type="AlphaFoldDB" id="A0A1D3JYG6"/>
<feature type="chain" id="PRO_5008916277" evidence="1">
    <location>
        <begin position="29"/>
        <end position="155"/>
    </location>
</feature>
<dbReference type="Gene3D" id="3.30.70.100">
    <property type="match status" value="1"/>
</dbReference>
<gene>
    <name evidence="3" type="ORF">PVE_R1G3251</name>
</gene>
<evidence type="ECO:0000313" key="3">
    <source>
        <dbReference type="EMBL" id="SBW81133.1"/>
    </source>
</evidence>
<proteinExistence type="predicted"/>
<feature type="domain" description="NIPSNAP" evidence="2">
    <location>
        <begin position="44"/>
        <end position="147"/>
    </location>
</feature>
<dbReference type="RefSeq" id="WP_017845663.1">
    <property type="nucleotide sequence ID" value="NZ_AOUH01000011.1"/>
</dbReference>
<evidence type="ECO:0000256" key="1">
    <source>
        <dbReference type="SAM" id="SignalP"/>
    </source>
</evidence>
<evidence type="ECO:0000259" key="2">
    <source>
        <dbReference type="Pfam" id="PF07978"/>
    </source>
</evidence>
<reference evidence="4" key="1">
    <citation type="submission" date="2016-07" db="EMBL/GenBank/DDBJ databases">
        <authorList>
            <person name="Florea S."/>
            <person name="Webb J.S."/>
            <person name="Jaromczyk J."/>
            <person name="Schardl C.L."/>
        </authorList>
    </citation>
    <scope>NUCLEOTIDE SEQUENCE [LARGE SCALE GENOMIC DNA]</scope>
    <source>
        <strain evidence="4">1YdBTEX2</strain>
    </source>
</reference>
<dbReference type="SUPFAM" id="SSF54909">
    <property type="entry name" value="Dimeric alpha+beta barrel"/>
    <property type="match status" value="1"/>
</dbReference>
<name>A0A1D3JYG6_PSEVE</name>
<evidence type="ECO:0000313" key="4">
    <source>
        <dbReference type="Proteomes" id="UP000245431"/>
    </source>
</evidence>
<dbReference type="InterPro" id="IPR011008">
    <property type="entry name" value="Dimeric_a/b-barrel"/>
</dbReference>
<accession>A0A1D3JYG6</accession>
<dbReference type="Pfam" id="PF07978">
    <property type="entry name" value="NIPSNAP"/>
    <property type="match status" value="1"/>
</dbReference>
<dbReference type="Proteomes" id="UP000245431">
    <property type="component" value="Chromosome PVE_r1"/>
</dbReference>
<keyword evidence="1" id="KW-0732">Signal</keyword>
<dbReference type="EMBL" id="LT599583">
    <property type="protein sequence ID" value="SBW81133.1"/>
    <property type="molecule type" value="Genomic_DNA"/>
</dbReference>
<dbReference type="InterPro" id="IPR012577">
    <property type="entry name" value="NIPSNAP"/>
</dbReference>
<sequence length="155" mass="17881">MARFKTTLQAFHFLTLAGLFMPPLTAHANALDSTAAPLAQDAVYQLRIYEIFDNNKVAFHERFRDHAMRIMARHGFDIIALWETKTDRRTEFVYLIRWPDTETMRQGWVKLMADQEWSAIKEKSAAEHGAMVGQIQEKVMALTDYSRIPAGLPRP</sequence>
<protein>
    <submittedName>
        <fullName evidence="3">NIPSNAP family containing protein</fullName>
    </submittedName>
</protein>